<dbReference type="PANTHER" id="PTHR39200">
    <property type="entry name" value="HYPOTHETICAL EXPORTED PROTEIN"/>
    <property type="match status" value="1"/>
</dbReference>
<protein>
    <recommendedName>
        <fullName evidence="3">Putative auto-transporter adhesin head GIN domain-containing protein</fullName>
    </recommendedName>
</protein>
<feature type="signal peptide" evidence="2">
    <location>
        <begin position="1"/>
        <end position="15"/>
    </location>
</feature>
<feature type="region of interest" description="Disordered" evidence="1">
    <location>
        <begin position="207"/>
        <end position="233"/>
    </location>
</feature>
<dbReference type="InterPro" id="IPR021255">
    <property type="entry name" value="DUF2807"/>
</dbReference>
<evidence type="ECO:0000313" key="5">
    <source>
        <dbReference type="Proteomes" id="UP000246099"/>
    </source>
</evidence>
<keyword evidence="5" id="KW-1185">Reference proteome</keyword>
<feature type="chain" id="PRO_5047119731" description="Putative auto-transporter adhesin head GIN domain-containing protein" evidence="2">
    <location>
        <begin position="16"/>
        <end position="233"/>
    </location>
</feature>
<dbReference type="PANTHER" id="PTHR39200:SF1">
    <property type="entry name" value="AUTO-TRANSPORTER ADHESIN HEAD GIN DOMAIN-CONTAINING PROTEIN-RELATED"/>
    <property type="match status" value="1"/>
</dbReference>
<sequence length="233" mass="24748">MKATFLPLLLLPLMAACDSVSGSRNLAREERRPGEFSQVEVSGSMNVYITQGSSHLLSIEAEDNIVPLIETDVDGGELRIRFRRNTNIRAHRPVKVFVTTPVLEGVDLNGSGDVEVKSHFTSPGRMHFSLSGSGDLSGSFNAPVISVDLAGSGNVELKGQTRDLRINIAGSGNCEADELLAETADVNIAGSGNAEVHASRELKTNTLGSGDVRYKGEPSIKSSKLGSGSVRKL</sequence>
<reference evidence="4 5" key="1">
    <citation type="submission" date="2018-05" db="EMBL/GenBank/DDBJ databases">
        <title>Chitinophaga sp. nov., isolated from rhizosphere soil of Alhagi.</title>
        <authorList>
            <person name="Liu Y."/>
        </authorList>
    </citation>
    <scope>NUCLEOTIDE SEQUENCE [LARGE SCALE GENOMIC DNA]</scope>
    <source>
        <strain evidence="4 5">T22</strain>
    </source>
</reference>
<dbReference type="EMBL" id="CP029600">
    <property type="protein sequence ID" value="AWO00741.1"/>
    <property type="molecule type" value="Genomic_DNA"/>
</dbReference>
<organism evidence="4 5">
    <name type="scientific">Chitinophaga alhagiae</name>
    <dbReference type="NCBI Taxonomy" id="2203219"/>
    <lineage>
        <taxon>Bacteria</taxon>
        <taxon>Pseudomonadati</taxon>
        <taxon>Bacteroidota</taxon>
        <taxon>Chitinophagia</taxon>
        <taxon>Chitinophagales</taxon>
        <taxon>Chitinophagaceae</taxon>
        <taxon>Chitinophaga</taxon>
    </lineage>
</organism>
<evidence type="ECO:0000313" key="4">
    <source>
        <dbReference type="EMBL" id="AWO00741.1"/>
    </source>
</evidence>
<proteinExistence type="predicted"/>
<evidence type="ECO:0000256" key="2">
    <source>
        <dbReference type="SAM" id="SignalP"/>
    </source>
</evidence>
<gene>
    <name evidence="4" type="ORF">DLD77_03020</name>
</gene>
<evidence type="ECO:0000256" key="1">
    <source>
        <dbReference type="SAM" id="MobiDB-lite"/>
    </source>
</evidence>
<keyword evidence="2" id="KW-0732">Signal</keyword>
<accession>A0ABM6WA74</accession>
<name>A0ABM6WA74_9BACT</name>
<dbReference type="Pfam" id="PF10988">
    <property type="entry name" value="DUF2807"/>
    <property type="match status" value="1"/>
</dbReference>
<dbReference type="RefSeq" id="WP_119076504.1">
    <property type="nucleotide sequence ID" value="NZ_CP029600.1"/>
</dbReference>
<dbReference type="Gene3D" id="2.160.20.120">
    <property type="match status" value="1"/>
</dbReference>
<feature type="domain" description="Putative auto-transporter adhesin head GIN" evidence="3">
    <location>
        <begin position="35"/>
        <end position="218"/>
    </location>
</feature>
<dbReference type="Proteomes" id="UP000246099">
    <property type="component" value="Chromosome"/>
</dbReference>
<dbReference type="PROSITE" id="PS51257">
    <property type="entry name" value="PROKAR_LIPOPROTEIN"/>
    <property type="match status" value="1"/>
</dbReference>
<evidence type="ECO:0000259" key="3">
    <source>
        <dbReference type="Pfam" id="PF10988"/>
    </source>
</evidence>